<evidence type="ECO:0000256" key="5">
    <source>
        <dbReference type="ARBA" id="ARBA00022989"/>
    </source>
</evidence>
<accession>A0A7V9W4M4</accession>
<feature type="transmembrane region" description="Helical" evidence="8">
    <location>
        <begin position="467"/>
        <end position="487"/>
    </location>
</feature>
<evidence type="ECO:0000313" key="10">
    <source>
        <dbReference type="EMBL" id="MBA2780993.1"/>
    </source>
</evidence>
<evidence type="ECO:0000256" key="8">
    <source>
        <dbReference type="SAM" id="Phobius"/>
    </source>
</evidence>
<dbReference type="EMBL" id="JACEFT010000040">
    <property type="protein sequence ID" value="MBA2780993.1"/>
    <property type="molecule type" value="Genomic_DNA"/>
</dbReference>
<feature type="domain" description="NADH:quinone oxidoreductase/Mrp antiporter transmembrane" evidence="9">
    <location>
        <begin position="146"/>
        <end position="439"/>
    </location>
</feature>
<evidence type="ECO:0000256" key="1">
    <source>
        <dbReference type="ARBA" id="ARBA00004651"/>
    </source>
</evidence>
<name>A0A7V9W4M4_9GAMM</name>
<feature type="transmembrane region" description="Helical" evidence="8">
    <location>
        <begin position="391"/>
        <end position="407"/>
    </location>
</feature>
<evidence type="ECO:0000256" key="7">
    <source>
        <dbReference type="RuleBase" id="RU000320"/>
    </source>
</evidence>
<dbReference type="InterPro" id="IPR001750">
    <property type="entry name" value="ND/Mrp_TM"/>
</dbReference>
<gene>
    <name evidence="10" type="ORF">H1D44_19090</name>
    <name evidence="11" type="ORF">HOP48_19500</name>
</gene>
<dbReference type="GO" id="GO:0005886">
    <property type="term" value="C:plasma membrane"/>
    <property type="evidence" value="ECO:0007669"/>
    <property type="project" value="UniProtKB-SubCell"/>
</dbReference>
<reference evidence="10 12" key="2">
    <citation type="submission" date="2020-07" db="EMBL/GenBank/DDBJ databases">
        <title>Identification of Halomonas strains.</title>
        <authorList>
            <person name="Xiao Z."/>
            <person name="Shen J."/>
        </authorList>
    </citation>
    <scope>NUCLEOTIDE SEQUENCE [LARGE SCALE GENOMIC DNA]</scope>
    <source>
        <strain evidence="10 12">DSM 17331</strain>
    </source>
</reference>
<dbReference type="PANTHER" id="PTHR42703">
    <property type="entry name" value="NADH DEHYDROGENASE"/>
    <property type="match status" value="1"/>
</dbReference>
<keyword evidence="4 7" id="KW-0812">Transmembrane</keyword>
<dbReference type="Pfam" id="PF00361">
    <property type="entry name" value="Proton_antipo_M"/>
    <property type="match status" value="1"/>
</dbReference>
<feature type="transmembrane region" description="Helical" evidence="8">
    <location>
        <begin position="50"/>
        <end position="70"/>
    </location>
</feature>
<evidence type="ECO:0000256" key="2">
    <source>
        <dbReference type="ARBA" id="ARBA00005346"/>
    </source>
</evidence>
<dbReference type="EMBL" id="JABFUB010000030">
    <property type="protein sequence ID" value="MCG6663720.1"/>
    <property type="molecule type" value="Genomic_DNA"/>
</dbReference>
<dbReference type="Proteomes" id="UP000518091">
    <property type="component" value="Unassembled WGS sequence"/>
</dbReference>
<comment type="subcellular location">
    <subcellularLocation>
        <location evidence="1">Cell membrane</location>
        <topology evidence="1">Multi-pass membrane protein</topology>
    </subcellularLocation>
    <subcellularLocation>
        <location evidence="7">Membrane</location>
        <topology evidence="7">Multi-pass membrane protein</topology>
    </subcellularLocation>
</comment>
<dbReference type="PRINTS" id="PR01434">
    <property type="entry name" value="NADHDHGNASE5"/>
</dbReference>
<evidence type="ECO:0000313" key="12">
    <source>
        <dbReference type="Proteomes" id="UP000518091"/>
    </source>
</evidence>
<organism evidence="10 12">
    <name type="scientific">Billgrantia kenyensis</name>
    <dbReference type="NCBI Taxonomy" id="321266"/>
    <lineage>
        <taxon>Bacteria</taxon>
        <taxon>Pseudomonadati</taxon>
        <taxon>Pseudomonadota</taxon>
        <taxon>Gammaproteobacteria</taxon>
        <taxon>Oceanospirillales</taxon>
        <taxon>Halomonadaceae</taxon>
        <taxon>Billgrantia</taxon>
    </lineage>
</organism>
<dbReference type="RefSeq" id="WP_181516864.1">
    <property type="nucleotide sequence ID" value="NZ_JABFUB010000030.1"/>
</dbReference>
<feature type="transmembrane region" description="Helical" evidence="8">
    <location>
        <begin position="259"/>
        <end position="280"/>
    </location>
</feature>
<keyword evidence="5 8" id="KW-1133">Transmembrane helix</keyword>
<feature type="transmembrane region" description="Helical" evidence="8">
    <location>
        <begin position="427"/>
        <end position="446"/>
    </location>
</feature>
<evidence type="ECO:0000313" key="13">
    <source>
        <dbReference type="Proteomes" id="UP000814353"/>
    </source>
</evidence>
<evidence type="ECO:0000259" key="9">
    <source>
        <dbReference type="Pfam" id="PF00361"/>
    </source>
</evidence>
<evidence type="ECO:0000256" key="4">
    <source>
        <dbReference type="ARBA" id="ARBA00022692"/>
    </source>
</evidence>
<feature type="transmembrane region" description="Helical" evidence="8">
    <location>
        <begin position="20"/>
        <end position="38"/>
    </location>
</feature>
<keyword evidence="6 8" id="KW-0472">Membrane</keyword>
<comment type="caution">
    <text evidence="10">The sequence shown here is derived from an EMBL/GenBank/DDBJ whole genome shotgun (WGS) entry which is preliminary data.</text>
</comment>
<feature type="transmembrane region" description="Helical" evidence="8">
    <location>
        <begin position="152"/>
        <end position="170"/>
    </location>
</feature>
<feature type="transmembrane region" description="Helical" evidence="8">
    <location>
        <begin position="182"/>
        <end position="201"/>
    </location>
</feature>
<evidence type="ECO:0000256" key="3">
    <source>
        <dbReference type="ARBA" id="ARBA00022475"/>
    </source>
</evidence>
<keyword evidence="10" id="KW-0830">Ubiquinone</keyword>
<evidence type="ECO:0000256" key="6">
    <source>
        <dbReference type="ARBA" id="ARBA00023136"/>
    </source>
</evidence>
<feature type="transmembrane region" description="Helical" evidence="8">
    <location>
        <begin position="286"/>
        <end position="306"/>
    </location>
</feature>
<sequence>MIEWLGLHTAYSNQFSDSLLVLLVLMVPLLMGGVAAFWRPQRRWPVSFVILMALLTLGLLALFLLARQILEHGSQAWLIELGPLALHWRANGLTLLLLLLTQIVTLASAAYAPAYLKSEVGRGGAQAWLWPLQGVLTTSLSLIWLAGDLLTLYIGLELMGLAAVGLMLLPGRMEALAAGMRYLLLALVGSLAFLLGVALLLGGWGRLDLAGLAMLAEPGPVLWVSVALLSAGLLLKAAAFPLHAWLAPVHSSAWTPVSALHAALVVKGSFFIAVQLWVVLVPEAKAAAWLVGAMGGAAVLWGGVLAWRSVKLKDVVAWSTVSQLGYLLLGFSLLIGTGPTVAAVAWEGTWLQLAAHSLAKAGMFLATGNLIFSTGESHVKGLAGASRRMPLSLLSFGIASISLIGLPPSGGFTAKWLLLHAALEAGYLPWLAALALGTLLSAAYVFRVFRYSFVEDAEPLDYRRVPWSMEFFAMILALASLLLGLVAEWPLLLLRAPGGEP</sequence>
<feature type="transmembrane region" description="Helical" evidence="8">
    <location>
        <begin position="128"/>
        <end position="146"/>
    </location>
</feature>
<dbReference type="PANTHER" id="PTHR42703:SF1">
    <property type="entry name" value="NA(+)_H(+) ANTIPORTER SUBUNIT D1"/>
    <property type="match status" value="1"/>
</dbReference>
<feature type="transmembrane region" description="Helical" evidence="8">
    <location>
        <begin position="90"/>
        <end position="116"/>
    </location>
</feature>
<comment type="similarity">
    <text evidence="2">Belongs to the CPA3 antiporters (TC 2.A.63) subunit D family.</text>
</comment>
<feature type="transmembrane region" description="Helical" evidence="8">
    <location>
        <begin position="326"/>
        <end position="346"/>
    </location>
</feature>
<dbReference type="Proteomes" id="UP000814353">
    <property type="component" value="Unassembled WGS sequence"/>
</dbReference>
<keyword evidence="3" id="KW-1003">Cell membrane</keyword>
<dbReference type="AlphaFoldDB" id="A0A7V9W4M4"/>
<proteinExistence type="inferred from homology"/>
<reference evidence="11 13" key="1">
    <citation type="submission" date="2020-05" db="EMBL/GenBank/DDBJ databases">
        <title>Comparative genomic analysis of denitrifying bacteria from Halomonas genus.</title>
        <authorList>
            <person name="Wang L."/>
            <person name="Shao Z."/>
        </authorList>
    </citation>
    <scope>NUCLEOTIDE SEQUENCE [LARGE SCALE GENOMIC DNA]</scope>
    <source>
        <strain evidence="11 13">DSM 17331</strain>
    </source>
</reference>
<keyword evidence="13" id="KW-1185">Reference proteome</keyword>
<protein>
    <submittedName>
        <fullName evidence="10">NADH-ubiquinone oxidoreductase</fullName>
    </submittedName>
</protein>
<dbReference type="InterPro" id="IPR050586">
    <property type="entry name" value="CPA3_Na-H_Antiporter_D"/>
</dbReference>
<evidence type="ECO:0000313" key="11">
    <source>
        <dbReference type="EMBL" id="MCG6663720.1"/>
    </source>
</evidence>
<feature type="transmembrane region" description="Helical" evidence="8">
    <location>
        <begin position="221"/>
        <end position="247"/>
    </location>
</feature>
<feature type="transmembrane region" description="Helical" evidence="8">
    <location>
        <begin position="358"/>
        <end position="379"/>
    </location>
</feature>